<dbReference type="AlphaFoldDB" id="A0A023B4L0"/>
<sequence>SRAELEKQVEKQLKLGVIRPSKSKCAAAPHFVKKKTGEWRCVLDYRRVNQSMAADSYPPEF</sequence>
<evidence type="ECO:0000313" key="1">
    <source>
        <dbReference type="EMBL" id="EZG56884.1"/>
    </source>
</evidence>
<gene>
    <name evidence="1" type="ORF">GNI_100110</name>
</gene>
<dbReference type="EMBL" id="AFNH02000751">
    <property type="protein sequence ID" value="EZG56884.1"/>
    <property type="molecule type" value="Genomic_DNA"/>
</dbReference>
<feature type="non-terminal residue" evidence="1">
    <location>
        <position position="1"/>
    </location>
</feature>
<dbReference type="OrthoDB" id="435108at2759"/>
<name>A0A023B4L0_GRENI</name>
<dbReference type="Gene3D" id="3.10.10.10">
    <property type="entry name" value="HIV Type 1 Reverse Transcriptase, subunit A, domain 1"/>
    <property type="match status" value="1"/>
</dbReference>
<dbReference type="Proteomes" id="UP000019763">
    <property type="component" value="Unassembled WGS sequence"/>
</dbReference>
<comment type="caution">
    <text evidence="1">The sequence shown here is derived from an EMBL/GenBank/DDBJ whole genome shotgun (WGS) entry which is preliminary data.</text>
</comment>
<reference evidence="1" key="1">
    <citation type="submission" date="2013-12" db="EMBL/GenBank/DDBJ databases">
        <authorList>
            <person name="Omoto C.K."/>
            <person name="Sibley D."/>
            <person name="Venepally P."/>
            <person name="Hadjithomas M."/>
            <person name="Karamycheva S."/>
            <person name="Brunk B."/>
            <person name="Roos D."/>
            <person name="Caler E."/>
            <person name="Lorenzi H."/>
        </authorList>
    </citation>
    <scope>NUCLEOTIDE SEQUENCE</scope>
</reference>
<feature type="non-terminal residue" evidence="1">
    <location>
        <position position="61"/>
    </location>
</feature>
<dbReference type="RefSeq" id="XP_011131120.1">
    <property type="nucleotide sequence ID" value="XM_011132818.1"/>
</dbReference>
<protein>
    <submittedName>
        <fullName evidence="1">Retrotransposon protein</fullName>
    </submittedName>
</protein>
<proteinExistence type="predicted"/>
<dbReference type="InterPro" id="IPR043502">
    <property type="entry name" value="DNA/RNA_pol_sf"/>
</dbReference>
<organism evidence="1 2">
    <name type="scientific">Gregarina niphandrodes</name>
    <name type="common">Septate eugregarine</name>
    <dbReference type="NCBI Taxonomy" id="110365"/>
    <lineage>
        <taxon>Eukaryota</taxon>
        <taxon>Sar</taxon>
        <taxon>Alveolata</taxon>
        <taxon>Apicomplexa</taxon>
        <taxon>Conoidasida</taxon>
        <taxon>Gregarinasina</taxon>
        <taxon>Eugregarinorida</taxon>
        <taxon>Gregarinidae</taxon>
        <taxon>Gregarina</taxon>
    </lineage>
</organism>
<dbReference type="VEuPathDB" id="CryptoDB:GNI_100110"/>
<dbReference type="InterPro" id="IPR053134">
    <property type="entry name" value="RNA-dir_DNA_polymerase"/>
</dbReference>
<dbReference type="GeneID" id="22913537"/>
<dbReference type="PANTHER" id="PTHR24559:SF444">
    <property type="entry name" value="REVERSE TRANSCRIPTASE DOMAIN-CONTAINING PROTEIN"/>
    <property type="match status" value="1"/>
</dbReference>
<keyword evidence="2" id="KW-1185">Reference proteome</keyword>
<dbReference type="SUPFAM" id="SSF56672">
    <property type="entry name" value="DNA/RNA polymerases"/>
    <property type="match status" value="1"/>
</dbReference>
<dbReference type="PANTHER" id="PTHR24559">
    <property type="entry name" value="TRANSPOSON TY3-I GAG-POL POLYPROTEIN"/>
    <property type="match status" value="1"/>
</dbReference>
<evidence type="ECO:0000313" key="2">
    <source>
        <dbReference type="Proteomes" id="UP000019763"/>
    </source>
</evidence>
<accession>A0A023B4L0</accession>